<comment type="similarity">
    <text evidence="1">Belongs to the 2-5A synthase family.</text>
</comment>
<dbReference type="FunFam" id="3.30.460.10:FF:000007">
    <property type="entry name" value="2'-5'-oligoadenylate synthetase 1"/>
    <property type="match status" value="1"/>
</dbReference>
<evidence type="ECO:0000256" key="4">
    <source>
        <dbReference type="ARBA" id="ARBA00022884"/>
    </source>
</evidence>
<feature type="domain" description="Polymerase nucleotidyl transferase" evidence="6">
    <location>
        <begin position="57"/>
        <end position="104"/>
    </location>
</feature>
<dbReference type="InterPro" id="IPR043519">
    <property type="entry name" value="NT_sf"/>
</dbReference>
<proteinExistence type="inferred from homology"/>
<dbReference type="PANTHER" id="PTHR11258">
    <property type="entry name" value="2-5 OLIGOADENYLATE SYNTHETASE"/>
    <property type="match status" value="1"/>
</dbReference>
<feature type="domain" description="2'-5'-oligoadenylate synthetase 1" evidence="7">
    <location>
        <begin position="164"/>
        <end position="303"/>
    </location>
</feature>
<dbReference type="Proteomes" id="UP000694403">
    <property type="component" value="Unplaced"/>
</dbReference>
<dbReference type="Gene3D" id="1.10.1410.20">
    <property type="entry name" value="2'-5'-oligoadenylate synthetase 1, domain 2"/>
    <property type="match status" value="1"/>
</dbReference>
<name>A0A8C3SVL6_CHESE</name>
<evidence type="ECO:0000259" key="7">
    <source>
        <dbReference type="Pfam" id="PF10421"/>
    </source>
</evidence>
<keyword evidence="2" id="KW-0399">Innate immunity</keyword>
<keyword evidence="9" id="KW-1185">Reference proteome</keyword>
<dbReference type="AlphaFoldDB" id="A0A8C3SVL6"/>
<dbReference type="GO" id="GO:0051607">
    <property type="term" value="P:defense response to virus"/>
    <property type="evidence" value="ECO:0007669"/>
    <property type="project" value="UniProtKB-KW"/>
</dbReference>
<dbReference type="InterPro" id="IPR006116">
    <property type="entry name" value="NT_2-5OAS_ClassI-CCAase"/>
</dbReference>
<dbReference type="GO" id="GO:0045087">
    <property type="term" value="P:innate immune response"/>
    <property type="evidence" value="ECO:0007669"/>
    <property type="project" value="UniProtKB-KW"/>
</dbReference>
<evidence type="ECO:0000256" key="1">
    <source>
        <dbReference type="ARBA" id="ARBA00009526"/>
    </source>
</evidence>
<dbReference type="Pfam" id="PF10421">
    <property type="entry name" value="OAS1_C"/>
    <property type="match status" value="1"/>
</dbReference>
<evidence type="ECO:0000259" key="6">
    <source>
        <dbReference type="Pfam" id="PF01909"/>
    </source>
</evidence>
<dbReference type="Pfam" id="PF01909">
    <property type="entry name" value="NTP_transf_2"/>
    <property type="match status" value="1"/>
</dbReference>
<dbReference type="SUPFAM" id="SSF81301">
    <property type="entry name" value="Nucleotidyltransferase"/>
    <property type="match status" value="1"/>
</dbReference>
<dbReference type="GO" id="GO:0005829">
    <property type="term" value="C:cytosol"/>
    <property type="evidence" value="ECO:0007669"/>
    <property type="project" value="TreeGrafter"/>
</dbReference>
<dbReference type="GO" id="GO:0003725">
    <property type="term" value="F:double-stranded RNA binding"/>
    <property type="evidence" value="ECO:0007669"/>
    <property type="project" value="TreeGrafter"/>
</dbReference>
<keyword evidence="5" id="KW-0051">Antiviral defense</keyword>
<dbReference type="GO" id="GO:0016020">
    <property type="term" value="C:membrane"/>
    <property type="evidence" value="ECO:0007669"/>
    <property type="project" value="TreeGrafter"/>
</dbReference>
<evidence type="ECO:0000256" key="5">
    <source>
        <dbReference type="ARBA" id="ARBA00023118"/>
    </source>
</evidence>
<dbReference type="GO" id="GO:0045071">
    <property type="term" value="P:negative regulation of viral genome replication"/>
    <property type="evidence" value="ECO:0007669"/>
    <property type="project" value="TreeGrafter"/>
</dbReference>
<accession>A0A8C3SVL6</accession>
<dbReference type="FunFam" id="1.10.1410.20:FF:000001">
    <property type="entry name" value="2'-5'-oligoadenylate synthetase 1"/>
    <property type="match status" value="1"/>
</dbReference>
<reference evidence="8" key="1">
    <citation type="submission" date="2025-08" db="UniProtKB">
        <authorList>
            <consortium name="Ensembl"/>
        </authorList>
    </citation>
    <scope>IDENTIFICATION</scope>
</reference>
<dbReference type="PROSITE" id="PS00832">
    <property type="entry name" value="25A_SYNTH_1"/>
    <property type="match status" value="1"/>
</dbReference>
<evidence type="ECO:0000313" key="9">
    <source>
        <dbReference type="Proteomes" id="UP000694403"/>
    </source>
</evidence>
<dbReference type="SUPFAM" id="SSF81631">
    <property type="entry name" value="PAP/OAS1 substrate-binding domain"/>
    <property type="match status" value="1"/>
</dbReference>
<dbReference type="GO" id="GO:0005654">
    <property type="term" value="C:nucleoplasm"/>
    <property type="evidence" value="ECO:0007669"/>
    <property type="project" value="TreeGrafter"/>
</dbReference>
<dbReference type="PANTHER" id="PTHR11258:SF4">
    <property type="entry name" value="2'-5'-OLIGOADENYLATE SYNTHASE 3"/>
    <property type="match status" value="1"/>
</dbReference>
<sequence length="369" mass="42238">MALDLYQTPARKLDKFIFDTLQPDSTFLRQAGQAIDTICEFLKTNCDVGLTPFSRQGGSLGKGTSLKGGSDADLVVFLSCFKGFGDQETNRAGIIKEIERMLEKCQQQKHFEVFIEQSRWPNPRVLSFMMSSKTLNESIEFDVLPAYNALCTGTFCASHASGAKPHSQVYEELIHSYSRGGEFSTCFTELQRDFVVDRRTKVKSLIRLVKHWYKQHVCPYKEYLGEGESLPPQYALELLSVYAWEQGSRDRAFDMAEGFRTVLELIRQHKQLCVYWTIYYNFADEVLAGFLHQQLQKARSVSLPAPQRPIPQVLQLPNLPSPQQFSMAFTRGSSDPSTANLRRSKFLSQIPKNRDFFLKRCYCDFLSVF</sequence>
<keyword evidence="4" id="KW-0694">RNA-binding</keyword>
<dbReference type="CDD" id="cd05400">
    <property type="entry name" value="NT_2-5OAS_ClassI-CCAase"/>
    <property type="match status" value="1"/>
</dbReference>
<keyword evidence="3" id="KW-0391">Immunity</keyword>
<dbReference type="InterPro" id="IPR018952">
    <property type="entry name" value="2-5-oligoAdlate_synth_1_dom2/C"/>
</dbReference>
<evidence type="ECO:0000256" key="3">
    <source>
        <dbReference type="ARBA" id="ARBA00022859"/>
    </source>
</evidence>
<dbReference type="InterPro" id="IPR043518">
    <property type="entry name" value="2-5OAS_N_CS"/>
</dbReference>
<dbReference type="Gene3D" id="3.30.460.10">
    <property type="entry name" value="Beta Polymerase, domain 2"/>
    <property type="match status" value="1"/>
</dbReference>
<organism evidence="8 9">
    <name type="scientific">Chelydra serpentina</name>
    <name type="common">Snapping turtle</name>
    <name type="synonym">Testudo serpentina</name>
    <dbReference type="NCBI Taxonomy" id="8475"/>
    <lineage>
        <taxon>Eukaryota</taxon>
        <taxon>Metazoa</taxon>
        <taxon>Chordata</taxon>
        <taxon>Craniata</taxon>
        <taxon>Vertebrata</taxon>
        <taxon>Euteleostomi</taxon>
        <taxon>Archelosauria</taxon>
        <taxon>Testudinata</taxon>
        <taxon>Testudines</taxon>
        <taxon>Cryptodira</taxon>
        <taxon>Durocryptodira</taxon>
        <taxon>Americhelydia</taxon>
        <taxon>Chelydroidea</taxon>
        <taxon>Chelydridae</taxon>
        <taxon>Chelydra</taxon>
    </lineage>
</organism>
<dbReference type="GO" id="GO:0001730">
    <property type="term" value="F:2'-5'-oligoadenylate synthetase activity"/>
    <property type="evidence" value="ECO:0007669"/>
    <property type="project" value="TreeGrafter"/>
</dbReference>
<evidence type="ECO:0000313" key="8">
    <source>
        <dbReference type="Ensembl" id="ENSCSRP00000020861.1"/>
    </source>
</evidence>
<dbReference type="Ensembl" id="ENSCSRT00000021784.1">
    <property type="protein sequence ID" value="ENSCSRP00000020861.1"/>
    <property type="gene ID" value="ENSCSRG00000014505.1"/>
</dbReference>
<dbReference type="InterPro" id="IPR002934">
    <property type="entry name" value="Polymerase_NTP_transf_dom"/>
</dbReference>
<protein>
    <recommendedName>
        <fullName evidence="10">2'-5' oligoadenylate synthase</fullName>
    </recommendedName>
</protein>
<evidence type="ECO:0008006" key="10">
    <source>
        <dbReference type="Google" id="ProtNLM"/>
    </source>
</evidence>
<dbReference type="PROSITE" id="PS50152">
    <property type="entry name" value="25A_SYNTH_3"/>
    <property type="match status" value="1"/>
</dbReference>
<evidence type="ECO:0000256" key="2">
    <source>
        <dbReference type="ARBA" id="ARBA00022588"/>
    </source>
</evidence>
<reference evidence="8" key="2">
    <citation type="submission" date="2025-09" db="UniProtKB">
        <authorList>
            <consortium name="Ensembl"/>
        </authorList>
    </citation>
    <scope>IDENTIFICATION</scope>
</reference>